<dbReference type="PROSITE" id="PS50088">
    <property type="entry name" value="ANK_REPEAT"/>
    <property type="match status" value="4"/>
</dbReference>
<feature type="repeat" description="ANK" evidence="3">
    <location>
        <begin position="192"/>
        <end position="224"/>
    </location>
</feature>
<keyword evidence="2 3" id="KW-0040">ANK repeat</keyword>
<comment type="caution">
    <text evidence="5">The sequence shown here is derived from an EMBL/GenBank/DDBJ whole genome shotgun (WGS) entry which is preliminary data.</text>
</comment>
<feature type="chain" id="PRO_5045183600" evidence="4">
    <location>
        <begin position="25"/>
        <end position="281"/>
    </location>
</feature>
<protein>
    <submittedName>
        <fullName evidence="5">Ankyrin repeat domain-containing protein</fullName>
    </submittedName>
</protein>
<evidence type="ECO:0000256" key="3">
    <source>
        <dbReference type="PROSITE-ProRule" id="PRU00023"/>
    </source>
</evidence>
<dbReference type="PROSITE" id="PS51257">
    <property type="entry name" value="PROKAR_LIPOPROTEIN"/>
    <property type="match status" value="1"/>
</dbReference>
<accession>A0ABW6KGP8</accession>
<dbReference type="Gene3D" id="1.25.40.20">
    <property type="entry name" value="Ankyrin repeat-containing domain"/>
    <property type="match status" value="3"/>
</dbReference>
<dbReference type="PANTHER" id="PTHR24173">
    <property type="entry name" value="ANKYRIN REPEAT CONTAINING"/>
    <property type="match status" value="1"/>
</dbReference>
<feature type="signal peptide" evidence="4">
    <location>
        <begin position="1"/>
        <end position="24"/>
    </location>
</feature>
<dbReference type="InterPro" id="IPR002110">
    <property type="entry name" value="Ankyrin_rpt"/>
</dbReference>
<dbReference type="PRINTS" id="PR01415">
    <property type="entry name" value="ANKYRIN"/>
</dbReference>
<gene>
    <name evidence="5" type="ORF">ACFYKX_22980</name>
</gene>
<dbReference type="InterPro" id="IPR036770">
    <property type="entry name" value="Ankyrin_rpt-contain_sf"/>
</dbReference>
<keyword evidence="1" id="KW-0677">Repeat</keyword>
<dbReference type="EMBL" id="JBIACK010000016">
    <property type="protein sequence ID" value="MFE8703431.1"/>
    <property type="molecule type" value="Genomic_DNA"/>
</dbReference>
<dbReference type="SUPFAM" id="SSF48403">
    <property type="entry name" value="Ankyrin repeat"/>
    <property type="match status" value="1"/>
</dbReference>
<evidence type="ECO:0000256" key="2">
    <source>
        <dbReference type="ARBA" id="ARBA00023043"/>
    </source>
</evidence>
<feature type="repeat" description="ANK" evidence="3">
    <location>
        <begin position="126"/>
        <end position="158"/>
    </location>
</feature>
<proteinExistence type="predicted"/>
<reference evidence="5 6" key="1">
    <citation type="submission" date="2024-08" db="EMBL/GenBank/DDBJ databases">
        <title>Two novel Cytobacillus novel species.</title>
        <authorList>
            <person name="Liu G."/>
        </authorList>
    </citation>
    <scope>NUCLEOTIDE SEQUENCE [LARGE SCALE GENOMIC DNA]</scope>
    <source>
        <strain evidence="5 6">FJAT-54145</strain>
    </source>
</reference>
<dbReference type="RefSeq" id="WP_389363966.1">
    <property type="nucleotide sequence ID" value="NZ_JBIACK010000016.1"/>
</dbReference>
<keyword evidence="6" id="KW-1185">Reference proteome</keyword>
<dbReference type="PANTHER" id="PTHR24173:SF74">
    <property type="entry name" value="ANKYRIN REPEAT DOMAIN-CONTAINING PROTEIN 16"/>
    <property type="match status" value="1"/>
</dbReference>
<evidence type="ECO:0000256" key="1">
    <source>
        <dbReference type="ARBA" id="ARBA00022737"/>
    </source>
</evidence>
<evidence type="ECO:0000256" key="4">
    <source>
        <dbReference type="SAM" id="SignalP"/>
    </source>
</evidence>
<dbReference type="SMART" id="SM00248">
    <property type="entry name" value="ANK"/>
    <property type="match status" value="6"/>
</dbReference>
<dbReference type="Proteomes" id="UP001601059">
    <property type="component" value="Unassembled WGS sequence"/>
</dbReference>
<evidence type="ECO:0000313" key="5">
    <source>
        <dbReference type="EMBL" id="MFE8703431.1"/>
    </source>
</evidence>
<keyword evidence="4" id="KW-0732">Signal</keyword>
<sequence>MRKLRICIYFSLLILLTGCFNSKASTEELEDIYRAIETGDSSKVLELVDDKNINQELEGREPITLYAASLGHEELTLSLLESKPDFEKKNHIGNSLLHIAAENNMVKLVEKILAEKVIDINAENEFSLTPLFLALIQNNNEVIKVLIEYGADPNISNNDGYTTLHEAVSKGDDEVINLLIDNGADVNAVTTNDLTTLMTAAQSGNNSVVEILLTQGADINKQDIDGYSALAFATLYNQTETVKLLLSHNPMTDIKVSGGHSLIDLAKMNHNEELVKLFGGG</sequence>
<organism evidence="5 6">
    <name type="scientific">Cytobacillus spartinae</name>
    <dbReference type="NCBI Taxonomy" id="3299023"/>
    <lineage>
        <taxon>Bacteria</taxon>
        <taxon>Bacillati</taxon>
        <taxon>Bacillota</taxon>
        <taxon>Bacilli</taxon>
        <taxon>Bacillales</taxon>
        <taxon>Bacillaceae</taxon>
        <taxon>Cytobacillus</taxon>
    </lineage>
</organism>
<dbReference type="Pfam" id="PF12796">
    <property type="entry name" value="Ank_2"/>
    <property type="match status" value="2"/>
</dbReference>
<evidence type="ECO:0000313" key="6">
    <source>
        <dbReference type="Proteomes" id="UP001601059"/>
    </source>
</evidence>
<feature type="repeat" description="ANK" evidence="3">
    <location>
        <begin position="92"/>
        <end position="125"/>
    </location>
</feature>
<name>A0ABW6KGP8_9BACI</name>
<dbReference type="PROSITE" id="PS50297">
    <property type="entry name" value="ANK_REP_REGION"/>
    <property type="match status" value="3"/>
</dbReference>
<feature type="repeat" description="ANK" evidence="3">
    <location>
        <begin position="159"/>
        <end position="191"/>
    </location>
</feature>